<reference evidence="1" key="2">
    <citation type="submission" date="2016-06" db="EMBL/GenBank/DDBJ databases">
        <title>The genome of a short-lived fish provides insights into sex chromosome evolution and the genetic control of aging.</title>
        <authorList>
            <person name="Reichwald K."/>
            <person name="Felder M."/>
            <person name="Petzold A."/>
            <person name="Koch P."/>
            <person name="Groth M."/>
            <person name="Platzer M."/>
        </authorList>
    </citation>
    <scope>NUCLEOTIDE SEQUENCE</scope>
    <source>
        <tissue evidence="1">Brain</tissue>
    </source>
</reference>
<dbReference type="AlphaFoldDB" id="A0A1A8G7N5"/>
<feature type="non-terminal residue" evidence="1">
    <location>
        <position position="1"/>
    </location>
</feature>
<sequence length="70" mass="7250">LPCLLGGPAHLPMASILALGDEFQCLLAKFPSITVPTFTASVTKHGVEHYITTAIASGCHQVGNSQEGVC</sequence>
<name>A0A1A8G7N5_9TELE</name>
<proteinExistence type="predicted"/>
<accession>A0A1A8G7N5</accession>
<protein>
    <submittedName>
        <fullName evidence="1">Uncharacterized protein</fullName>
    </submittedName>
</protein>
<evidence type="ECO:0000313" key="1">
    <source>
        <dbReference type="EMBL" id="SBQ67217.1"/>
    </source>
</evidence>
<gene>
    <name evidence="1" type="primary">BX539340.1</name>
</gene>
<feature type="non-terminal residue" evidence="1">
    <location>
        <position position="70"/>
    </location>
</feature>
<reference evidence="1" key="1">
    <citation type="submission" date="2016-05" db="EMBL/GenBank/DDBJ databases">
        <authorList>
            <person name="Lavstsen T."/>
            <person name="Jespersen J.S."/>
        </authorList>
    </citation>
    <scope>NUCLEOTIDE SEQUENCE</scope>
    <source>
        <tissue evidence="1">Brain</tissue>
    </source>
</reference>
<organism evidence="1">
    <name type="scientific">Nothobranchius korthausae</name>
    <dbReference type="NCBI Taxonomy" id="1143690"/>
    <lineage>
        <taxon>Eukaryota</taxon>
        <taxon>Metazoa</taxon>
        <taxon>Chordata</taxon>
        <taxon>Craniata</taxon>
        <taxon>Vertebrata</taxon>
        <taxon>Euteleostomi</taxon>
        <taxon>Actinopterygii</taxon>
        <taxon>Neopterygii</taxon>
        <taxon>Teleostei</taxon>
        <taxon>Neoteleostei</taxon>
        <taxon>Acanthomorphata</taxon>
        <taxon>Ovalentaria</taxon>
        <taxon>Atherinomorphae</taxon>
        <taxon>Cyprinodontiformes</taxon>
        <taxon>Nothobranchiidae</taxon>
        <taxon>Nothobranchius</taxon>
    </lineage>
</organism>
<dbReference type="EMBL" id="HAEB01020690">
    <property type="protein sequence ID" value="SBQ67217.1"/>
    <property type="molecule type" value="Transcribed_RNA"/>
</dbReference>